<feature type="compositionally biased region" description="Basic and acidic residues" evidence="1">
    <location>
        <begin position="10"/>
        <end position="25"/>
    </location>
</feature>
<feature type="region of interest" description="Disordered" evidence="1">
    <location>
        <begin position="1"/>
        <end position="25"/>
    </location>
</feature>
<gene>
    <name evidence="2" type="ORF">LCOR_07628.1</name>
</gene>
<dbReference type="OrthoDB" id="2223220at2759"/>
<evidence type="ECO:0000313" key="2">
    <source>
        <dbReference type="EMBL" id="CDH56599.1"/>
    </source>
</evidence>
<dbReference type="Proteomes" id="UP000027586">
    <property type="component" value="Unassembled WGS sequence"/>
</dbReference>
<dbReference type="AlphaFoldDB" id="A0A068S2W0"/>
<organism evidence="2 3">
    <name type="scientific">Lichtheimia corymbifera JMRC:FSU:9682</name>
    <dbReference type="NCBI Taxonomy" id="1263082"/>
    <lineage>
        <taxon>Eukaryota</taxon>
        <taxon>Fungi</taxon>
        <taxon>Fungi incertae sedis</taxon>
        <taxon>Mucoromycota</taxon>
        <taxon>Mucoromycotina</taxon>
        <taxon>Mucoromycetes</taxon>
        <taxon>Mucorales</taxon>
        <taxon>Lichtheimiaceae</taxon>
        <taxon>Lichtheimia</taxon>
    </lineage>
</organism>
<sequence>MSATHHRHPGDHSSEPRDPIMQDDHFSLRYGNPIQVIHDRPKPHQESFEPSKEYAPATLSSVVNTTTNLEPPKEPTIKKAPSFERDCTSFAEFVHKGGIVSEIDH</sequence>
<accession>A0A068S2W0</accession>
<dbReference type="EMBL" id="CBTN010000039">
    <property type="protein sequence ID" value="CDH56599.1"/>
    <property type="molecule type" value="Genomic_DNA"/>
</dbReference>
<keyword evidence="3" id="KW-1185">Reference proteome</keyword>
<protein>
    <submittedName>
        <fullName evidence="2">Uncharacterized protein</fullName>
    </submittedName>
</protein>
<evidence type="ECO:0000313" key="3">
    <source>
        <dbReference type="Proteomes" id="UP000027586"/>
    </source>
</evidence>
<evidence type="ECO:0000256" key="1">
    <source>
        <dbReference type="SAM" id="MobiDB-lite"/>
    </source>
</evidence>
<dbReference type="VEuPathDB" id="FungiDB:LCOR_07628.1"/>
<proteinExistence type="predicted"/>
<reference evidence="2" key="1">
    <citation type="submission" date="2013-08" db="EMBL/GenBank/DDBJ databases">
        <title>Gene expansion shapes genome architecture in the human pathogen Lichtheimia corymbifera: an evolutionary genomics analysis in the ancient terrestrial Mucorales (Mucoromycotina).</title>
        <authorList>
            <person name="Schwartze V.U."/>
            <person name="Winter S."/>
            <person name="Shelest E."/>
            <person name="Marcet-Houben M."/>
            <person name="Horn F."/>
            <person name="Wehner S."/>
            <person name="Hoffmann K."/>
            <person name="Riege K."/>
            <person name="Sammeth M."/>
            <person name="Nowrousian M."/>
            <person name="Valiante V."/>
            <person name="Linde J."/>
            <person name="Jacobsen I.D."/>
            <person name="Marz M."/>
            <person name="Brakhage A.A."/>
            <person name="Gabaldon T."/>
            <person name="Bocker S."/>
            <person name="Voigt K."/>
        </authorList>
    </citation>
    <scope>NUCLEOTIDE SEQUENCE [LARGE SCALE GENOMIC DNA]</scope>
    <source>
        <strain evidence="2">FSU 9682</strain>
    </source>
</reference>
<comment type="caution">
    <text evidence="2">The sequence shown here is derived from an EMBL/GenBank/DDBJ whole genome shotgun (WGS) entry which is preliminary data.</text>
</comment>
<name>A0A068S2W0_9FUNG</name>